<dbReference type="PANTHER" id="PTHR33048:SF47">
    <property type="entry name" value="INTEGRAL MEMBRANE PROTEIN-RELATED"/>
    <property type="match status" value="1"/>
</dbReference>
<dbReference type="Proteomes" id="UP000319160">
    <property type="component" value="Unassembled WGS sequence"/>
</dbReference>
<keyword evidence="2 6" id="KW-0812">Transmembrane</keyword>
<dbReference type="PANTHER" id="PTHR33048">
    <property type="entry name" value="PTH11-LIKE INTEGRAL MEMBRANE PROTEIN (AFU_ORTHOLOGUE AFUA_5G11245)"/>
    <property type="match status" value="1"/>
</dbReference>
<feature type="transmembrane region" description="Helical" evidence="6">
    <location>
        <begin position="48"/>
        <end position="70"/>
    </location>
</feature>
<feature type="transmembrane region" description="Helical" evidence="6">
    <location>
        <begin position="200"/>
        <end position="220"/>
    </location>
</feature>
<keyword evidence="3 6" id="KW-1133">Transmembrane helix</keyword>
<comment type="similarity">
    <text evidence="5">Belongs to the SAT4 family.</text>
</comment>
<feature type="transmembrane region" description="Helical" evidence="6">
    <location>
        <begin position="15"/>
        <end position="36"/>
    </location>
</feature>
<comment type="caution">
    <text evidence="8">The sequence shown here is derived from an EMBL/GenBank/DDBJ whole genome shotgun (WGS) entry which is preliminary data.</text>
</comment>
<evidence type="ECO:0000256" key="6">
    <source>
        <dbReference type="SAM" id="Phobius"/>
    </source>
</evidence>
<feature type="transmembrane region" description="Helical" evidence="6">
    <location>
        <begin position="240"/>
        <end position="263"/>
    </location>
</feature>
<name>A0A553I293_9PEZI</name>
<dbReference type="Pfam" id="PF20684">
    <property type="entry name" value="Fung_rhodopsin"/>
    <property type="match status" value="1"/>
</dbReference>
<dbReference type="InterPro" id="IPR049326">
    <property type="entry name" value="Rhodopsin_dom_fungi"/>
</dbReference>
<keyword evidence="4 6" id="KW-0472">Membrane</keyword>
<organism evidence="8 9">
    <name type="scientific">Xylaria flabelliformis</name>
    <dbReference type="NCBI Taxonomy" id="2512241"/>
    <lineage>
        <taxon>Eukaryota</taxon>
        <taxon>Fungi</taxon>
        <taxon>Dikarya</taxon>
        <taxon>Ascomycota</taxon>
        <taxon>Pezizomycotina</taxon>
        <taxon>Sordariomycetes</taxon>
        <taxon>Xylariomycetidae</taxon>
        <taxon>Xylariales</taxon>
        <taxon>Xylariaceae</taxon>
        <taxon>Xylaria</taxon>
    </lineage>
</organism>
<dbReference type="AlphaFoldDB" id="A0A553I293"/>
<protein>
    <recommendedName>
        <fullName evidence="7">Rhodopsin domain-containing protein</fullName>
    </recommendedName>
</protein>
<dbReference type="EMBL" id="VFLP01000023">
    <property type="protein sequence ID" value="TRX94307.1"/>
    <property type="molecule type" value="Genomic_DNA"/>
</dbReference>
<dbReference type="OrthoDB" id="5342292at2759"/>
<evidence type="ECO:0000256" key="5">
    <source>
        <dbReference type="ARBA" id="ARBA00038359"/>
    </source>
</evidence>
<evidence type="ECO:0000313" key="9">
    <source>
        <dbReference type="Proteomes" id="UP000319160"/>
    </source>
</evidence>
<accession>A0A553I293</accession>
<sequence>MSADVSSDENVRWRLIVFASIFTPLQIAIVSLRFYARSLTHSPFNLGDALVLVALLGALVQGGVGYHVSFLVETSPETVTTFFKYLVAISSWYWVTISISKLAVCLLYRSLFPQRAVFVTLCITATILISTSLATFIATLAACRPFSANWGSLEVQNAHCINKESLYVWGTFPNIVTDVLLLVIPLPIVWKLQATKKVKWALSVTFVVGGTGLIASILRFASFANTSSFTDATFNAVELIAWTVAEPGIYLISASLLVLRPLLDKVRPSKRNKGFYSFDLSTSRKARATPRTLGTNDDDFGRCGGIALVQRSTHGRFEQLEDRDDRPHETEGITVITDIQQTWNASDRF</sequence>
<evidence type="ECO:0000256" key="3">
    <source>
        <dbReference type="ARBA" id="ARBA00022989"/>
    </source>
</evidence>
<evidence type="ECO:0000256" key="2">
    <source>
        <dbReference type="ARBA" id="ARBA00022692"/>
    </source>
</evidence>
<gene>
    <name evidence="8" type="ORF">FHL15_004774</name>
</gene>
<feature type="transmembrane region" description="Helical" evidence="6">
    <location>
        <begin position="116"/>
        <end position="142"/>
    </location>
</feature>
<feature type="domain" description="Rhodopsin" evidence="7">
    <location>
        <begin position="32"/>
        <end position="264"/>
    </location>
</feature>
<proteinExistence type="inferred from homology"/>
<keyword evidence="9" id="KW-1185">Reference proteome</keyword>
<evidence type="ECO:0000256" key="1">
    <source>
        <dbReference type="ARBA" id="ARBA00004141"/>
    </source>
</evidence>
<evidence type="ECO:0000259" key="7">
    <source>
        <dbReference type="Pfam" id="PF20684"/>
    </source>
</evidence>
<comment type="subcellular location">
    <subcellularLocation>
        <location evidence="1">Membrane</location>
        <topology evidence="1">Multi-pass membrane protein</topology>
    </subcellularLocation>
</comment>
<dbReference type="GO" id="GO:0016020">
    <property type="term" value="C:membrane"/>
    <property type="evidence" value="ECO:0007669"/>
    <property type="project" value="UniProtKB-SubCell"/>
</dbReference>
<dbReference type="STRING" id="2512241.A0A553I293"/>
<feature type="transmembrane region" description="Helical" evidence="6">
    <location>
        <begin position="82"/>
        <end position="104"/>
    </location>
</feature>
<evidence type="ECO:0000313" key="8">
    <source>
        <dbReference type="EMBL" id="TRX94307.1"/>
    </source>
</evidence>
<dbReference type="InterPro" id="IPR052337">
    <property type="entry name" value="SAT4-like"/>
</dbReference>
<reference evidence="9" key="1">
    <citation type="submission" date="2019-06" db="EMBL/GenBank/DDBJ databases">
        <title>Draft genome sequence of the griseofulvin-producing fungus Xylaria cubensis strain G536.</title>
        <authorList>
            <person name="Mead M.E."/>
            <person name="Raja H.A."/>
            <person name="Steenwyk J.L."/>
            <person name="Knowles S.L."/>
            <person name="Oberlies N.H."/>
            <person name="Rokas A."/>
        </authorList>
    </citation>
    <scope>NUCLEOTIDE SEQUENCE [LARGE SCALE GENOMIC DNA]</scope>
    <source>
        <strain evidence="9">G536</strain>
    </source>
</reference>
<feature type="transmembrane region" description="Helical" evidence="6">
    <location>
        <begin position="166"/>
        <end position="188"/>
    </location>
</feature>
<evidence type="ECO:0000256" key="4">
    <source>
        <dbReference type="ARBA" id="ARBA00023136"/>
    </source>
</evidence>